<dbReference type="EMBL" id="BSEN01000010">
    <property type="protein sequence ID" value="GLJ76664.1"/>
    <property type="molecule type" value="Genomic_DNA"/>
</dbReference>
<evidence type="ECO:0000313" key="4">
    <source>
        <dbReference type="EMBL" id="GLJ76664.1"/>
    </source>
</evidence>
<dbReference type="Pfam" id="PF00583">
    <property type="entry name" value="Acetyltransf_1"/>
    <property type="match status" value="1"/>
</dbReference>
<dbReference type="PANTHER" id="PTHR43877:SF2">
    <property type="entry name" value="AMINOALKYLPHOSPHONATE N-ACETYLTRANSFERASE-RELATED"/>
    <property type="match status" value="1"/>
</dbReference>
<feature type="domain" description="N-acetyltransferase" evidence="3">
    <location>
        <begin position="8"/>
        <end position="174"/>
    </location>
</feature>
<reference evidence="4" key="2">
    <citation type="submission" date="2023-01" db="EMBL/GenBank/DDBJ databases">
        <authorList>
            <person name="Sun Q."/>
            <person name="Evtushenko L."/>
        </authorList>
    </citation>
    <scope>NUCLEOTIDE SEQUENCE</scope>
    <source>
        <strain evidence="4">VKM Ac-1401</strain>
    </source>
</reference>
<protein>
    <submittedName>
        <fullName evidence="4">GCN5 family N-acetyltransferase</fullName>
    </submittedName>
</protein>
<evidence type="ECO:0000313" key="5">
    <source>
        <dbReference type="Proteomes" id="UP001142372"/>
    </source>
</evidence>
<keyword evidence="5" id="KW-1185">Reference proteome</keyword>
<dbReference type="RefSeq" id="WP_271177321.1">
    <property type="nucleotide sequence ID" value="NZ_BAAAJO010000008.1"/>
</dbReference>
<reference evidence="4" key="1">
    <citation type="journal article" date="2014" name="Int. J. Syst. Evol. Microbiol.">
        <title>Complete genome sequence of Corynebacterium casei LMG S-19264T (=DSM 44701T), isolated from a smear-ripened cheese.</title>
        <authorList>
            <consortium name="US DOE Joint Genome Institute (JGI-PGF)"/>
            <person name="Walter F."/>
            <person name="Albersmeier A."/>
            <person name="Kalinowski J."/>
            <person name="Ruckert C."/>
        </authorList>
    </citation>
    <scope>NUCLEOTIDE SEQUENCE</scope>
    <source>
        <strain evidence="4">VKM Ac-1401</strain>
    </source>
</reference>
<comment type="caution">
    <text evidence="4">The sequence shown here is derived from an EMBL/GenBank/DDBJ whole genome shotgun (WGS) entry which is preliminary data.</text>
</comment>
<dbReference type="SUPFAM" id="SSF55729">
    <property type="entry name" value="Acyl-CoA N-acyltransferases (Nat)"/>
    <property type="match status" value="1"/>
</dbReference>
<dbReference type="Gene3D" id="3.40.630.30">
    <property type="match status" value="1"/>
</dbReference>
<accession>A0A9W6M0H5</accession>
<keyword evidence="1" id="KW-0808">Transferase</keyword>
<proteinExistence type="predicted"/>
<evidence type="ECO:0000256" key="2">
    <source>
        <dbReference type="ARBA" id="ARBA00023315"/>
    </source>
</evidence>
<dbReference type="AlphaFoldDB" id="A0A9W6M0H5"/>
<keyword evidence="2" id="KW-0012">Acyltransferase</keyword>
<dbReference type="InterPro" id="IPR016181">
    <property type="entry name" value="Acyl_CoA_acyltransferase"/>
</dbReference>
<sequence>MTDVTTEIRIRNAVPADAAAVLRLFDDAIAWFAEIGNDAQWGREPFSTQQRQVDRVTGWVAERGAWVAEHPEAGVVGALILGDATDYVPAATEPELYVKVLIGSRDPRARGVGRRLLAFADDEARAAGVDLLRVDCYAGGNGDLVRFYESCGYTRTDTFTVGEWPGQVLARRLPAEAGAAGNR</sequence>
<dbReference type="InterPro" id="IPR050832">
    <property type="entry name" value="Bact_Acetyltransf"/>
</dbReference>
<name>A0A9W6M0H5_9MICO</name>
<dbReference type="Proteomes" id="UP001142372">
    <property type="component" value="Unassembled WGS sequence"/>
</dbReference>
<gene>
    <name evidence="4" type="ORF">GCM10017584_22380</name>
</gene>
<dbReference type="GO" id="GO:0016747">
    <property type="term" value="F:acyltransferase activity, transferring groups other than amino-acyl groups"/>
    <property type="evidence" value="ECO:0007669"/>
    <property type="project" value="InterPro"/>
</dbReference>
<evidence type="ECO:0000259" key="3">
    <source>
        <dbReference type="PROSITE" id="PS51186"/>
    </source>
</evidence>
<organism evidence="4 5">
    <name type="scientific">Leifsonia poae</name>
    <dbReference type="NCBI Taxonomy" id="110933"/>
    <lineage>
        <taxon>Bacteria</taxon>
        <taxon>Bacillati</taxon>
        <taxon>Actinomycetota</taxon>
        <taxon>Actinomycetes</taxon>
        <taxon>Micrococcales</taxon>
        <taxon>Microbacteriaceae</taxon>
        <taxon>Leifsonia</taxon>
    </lineage>
</organism>
<dbReference type="PANTHER" id="PTHR43877">
    <property type="entry name" value="AMINOALKYLPHOSPHONATE N-ACETYLTRANSFERASE-RELATED-RELATED"/>
    <property type="match status" value="1"/>
</dbReference>
<dbReference type="InterPro" id="IPR000182">
    <property type="entry name" value="GNAT_dom"/>
</dbReference>
<evidence type="ECO:0000256" key="1">
    <source>
        <dbReference type="ARBA" id="ARBA00022679"/>
    </source>
</evidence>
<dbReference type="PROSITE" id="PS51186">
    <property type="entry name" value="GNAT"/>
    <property type="match status" value="1"/>
</dbReference>